<dbReference type="PANTHER" id="PTHR43553">
    <property type="entry name" value="HEAVY METAL TRANSPORTER"/>
    <property type="match status" value="1"/>
</dbReference>
<sequence length="176" mass="18793">GAASGLTVEERMQQVGLVFQFPERHFLGADIMQELSFTWPRLPQYWGERQALAARMQQVLEAVGLEGVPLDVPPWALSGGQQRRLALAIQLVRRPAALLLDEPLAGLDWQARREVVGLLGKIKVGCGGEGRRVPPRTVPVHAAGGVSRPGRDRTAGGLRLAHAGGGHLRAGGLAAP</sequence>
<evidence type="ECO:0000256" key="1">
    <source>
        <dbReference type="ARBA" id="ARBA00022448"/>
    </source>
</evidence>
<feature type="domain" description="ABC transporter" evidence="4">
    <location>
        <begin position="9"/>
        <end position="105"/>
    </location>
</feature>
<dbReference type="Pfam" id="PF00005">
    <property type="entry name" value="ABC_tran"/>
    <property type="match status" value="1"/>
</dbReference>
<dbReference type="InterPro" id="IPR003439">
    <property type="entry name" value="ABC_transporter-like_ATP-bd"/>
</dbReference>
<dbReference type="AlphaFoldDB" id="A0AAD3E2E8"/>
<dbReference type="Gene3D" id="3.40.50.300">
    <property type="entry name" value="P-loop containing nucleotide triphosphate hydrolases"/>
    <property type="match status" value="1"/>
</dbReference>
<dbReference type="GO" id="GO:0042626">
    <property type="term" value="F:ATPase-coupled transmembrane transporter activity"/>
    <property type="evidence" value="ECO:0007669"/>
    <property type="project" value="TreeGrafter"/>
</dbReference>
<dbReference type="GO" id="GO:0005524">
    <property type="term" value="F:ATP binding"/>
    <property type="evidence" value="ECO:0007669"/>
    <property type="project" value="UniProtKB-KW"/>
</dbReference>
<proteinExistence type="predicted"/>
<dbReference type="GO" id="GO:0016887">
    <property type="term" value="F:ATP hydrolysis activity"/>
    <property type="evidence" value="ECO:0007669"/>
    <property type="project" value="InterPro"/>
</dbReference>
<organism evidence="5 6">
    <name type="scientific">Astrephomene gubernaculifera</name>
    <dbReference type="NCBI Taxonomy" id="47775"/>
    <lineage>
        <taxon>Eukaryota</taxon>
        <taxon>Viridiplantae</taxon>
        <taxon>Chlorophyta</taxon>
        <taxon>core chlorophytes</taxon>
        <taxon>Chlorophyceae</taxon>
        <taxon>CS clade</taxon>
        <taxon>Chlamydomonadales</taxon>
        <taxon>Astrephomenaceae</taxon>
        <taxon>Astrephomene</taxon>
    </lineage>
</organism>
<dbReference type="InterPro" id="IPR050095">
    <property type="entry name" value="ECF_ABC_transporter_ATP-bd"/>
</dbReference>
<comment type="caution">
    <text evidence="5">The sequence shown here is derived from an EMBL/GenBank/DDBJ whole genome shotgun (WGS) entry which is preliminary data.</text>
</comment>
<keyword evidence="2" id="KW-0547">Nucleotide-binding</keyword>
<evidence type="ECO:0000256" key="3">
    <source>
        <dbReference type="ARBA" id="ARBA00022840"/>
    </source>
</evidence>
<evidence type="ECO:0000313" key="5">
    <source>
        <dbReference type="EMBL" id="GFR52485.1"/>
    </source>
</evidence>
<accession>A0AAD3E2E8</accession>
<evidence type="ECO:0000259" key="4">
    <source>
        <dbReference type="Pfam" id="PF00005"/>
    </source>
</evidence>
<dbReference type="InterPro" id="IPR027417">
    <property type="entry name" value="P-loop_NTPase"/>
</dbReference>
<dbReference type="EMBL" id="BMAR01000065">
    <property type="protein sequence ID" value="GFR52485.1"/>
    <property type="molecule type" value="Genomic_DNA"/>
</dbReference>
<reference evidence="5 6" key="1">
    <citation type="journal article" date="2021" name="Sci. Rep.">
        <title>Genome sequencing of the multicellular alga Astrephomene provides insights into convergent evolution of germ-soma differentiation.</title>
        <authorList>
            <person name="Yamashita S."/>
            <person name="Yamamoto K."/>
            <person name="Matsuzaki R."/>
            <person name="Suzuki S."/>
            <person name="Yamaguchi H."/>
            <person name="Hirooka S."/>
            <person name="Minakuchi Y."/>
            <person name="Miyagishima S."/>
            <person name="Kawachi M."/>
            <person name="Toyoda A."/>
            <person name="Nozaki H."/>
        </authorList>
    </citation>
    <scope>NUCLEOTIDE SEQUENCE [LARGE SCALE GENOMIC DNA]</scope>
    <source>
        <strain evidence="5 6">NIES-4017</strain>
    </source>
</reference>
<protein>
    <recommendedName>
        <fullName evidence="4">ABC transporter domain-containing protein</fullName>
    </recommendedName>
</protein>
<dbReference type="PANTHER" id="PTHR43553:SF1">
    <property type="entry name" value="ABC TRANSPORTER I FAMILY MEMBER 11, CHLOROPLASTIC"/>
    <property type="match status" value="1"/>
</dbReference>
<keyword evidence="3" id="KW-0067">ATP-binding</keyword>
<dbReference type="GO" id="GO:0009941">
    <property type="term" value="C:chloroplast envelope"/>
    <property type="evidence" value="ECO:0007669"/>
    <property type="project" value="TreeGrafter"/>
</dbReference>
<name>A0AAD3E2E8_9CHLO</name>
<evidence type="ECO:0000313" key="6">
    <source>
        <dbReference type="Proteomes" id="UP001054857"/>
    </source>
</evidence>
<gene>
    <name evidence="5" type="ORF">Agub_g15055</name>
</gene>
<keyword evidence="1" id="KW-0813">Transport</keyword>
<evidence type="ECO:0000256" key="2">
    <source>
        <dbReference type="ARBA" id="ARBA00022741"/>
    </source>
</evidence>
<keyword evidence="6" id="KW-1185">Reference proteome</keyword>
<dbReference type="Proteomes" id="UP001054857">
    <property type="component" value="Unassembled WGS sequence"/>
</dbReference>
<feature type="non-terminal residue" evidence="5">
    <location>
        <position position="176"/>
    </location>
</feature>
<dbReference type="SUPFAM" id="SSF52540">
    <property type="entry name" value="P-loop containing nucleoside triphosphate hydrolases"/>
    <property type="match status" value="1"/>
</dbReference>